<keyword evidence="2 14" id="KW-0547">Nucleotide-binding</keyword>
<evidence type="ECO:0000256" key="5">
    <source>
        <dbReference type="ARBA" id="ARBA00022806"/>
    </source>
</evidence>
<dbReference type="PANTHER" id="PTHR11070">
    <property type="entry name" value="UVRD / RECB / PCRA DNA HELICASE FAMILY MEMBER"/>
    <property type="match status" value="1"/>
</dbReference>
<feature type="region of interest" description="Disordered" evidence="15">
    <location>
        <begin position="649"/>
        <end position="679"/>
    </location>
</feature>
<evidence type="ECO:0000256" key="13">
    <source>
        <dbReference type="ARBA" id="ARBA00048988"/>
    </source>
</evidence>
<dbReference type="InterPro" id="IPR014017">
    <property type="entry name" value="DNA_helicase_UvrD-like_C"/>
</dbReference>
<proteinExistence type="predicted"/>
<dbReference type="Pfam" id="PF00580">
    <property type="entry name" value="UvrD-helicase"/>
    <property type="match status" value="1"/>
</dbReference>
<organism evidence="17 18">
    <name type="scientific">Aquipluma nitroreducens</name>
    <dbReference type="NCBI Taxonomy" id="2010828"/>
    <lineage>
        <taxon>Bacteria</taxon>
        <taxon>Pseudomonadati</taxon>
        <taxon>Bacteroidota</taxon>
        <taxon>Bacteroidia</taxon>
        <taxon>Marinilabiliales</taxon>
        <taxon>Prolixibacteraceae</taxon>
        <taxon>Aquipluma</taxon>
    </lineage>
</organism>
<dbReference type="Pfam" id="PF13361">
    <property type="entry name" value="UvrD_C"/>
    <property type="match status" value="1"/>
</dbReference>
<dbReference type="Gene3D" id="3.40.50.300">
    <property type="entry name" value="P-loop containing nucleotide triphosphate hydrolases"/>
    <property type="match status" value="3"/>
</dbReference>
<gene>
    <name evidence="17" type="ORF">AQPE_0553</name>
</gene>
<evidence type="ECO:0000256" key="4">
    <source>
        <dbReference type="ARBA" id="ARBA00022801"/>
    </source>
</evidence>
<dbReference type="SUPFAM" id="SSF52540">
    <property type="entry name" value="P-loop containing nucleoside triphosphate hydrolases"/>
    <property type="match status" value="1"/>
</dbReference>
<dbReference type="InterPro" id="IPR011604">
    <property type="entry name" value="PDDEXK-like_dom_sf"/>
</dbReference>
<accession>A0A5K7S4K9</accession>
<dbReference type="Proteomes" id="UP001193389">
    <property type="component" value="Chromosome"/>
</dbReference>
<comment type="catalytic activity">
    <reaction evidence="13">
        <text>ATP + H2O = ADP + phosphate + H(+)</text>
        <dbReference type="Rhea" id="RHEA:13065"/>
        <dbReference type="ChEBI" id="CHEBI:15377"/>
        <dbReference type="ChEBI" id="CHEBI:15378"/>
        <dbReference type="ChEBI" id="CHEBI:30616"/>
        <dbReference type="ChEBI" id="CHEBI:43474"/>
        <dbReference type="ChEBI" id="CHEBI:456216"/>
        <dbReference type="EC" id="5.6.2.4"/>
    </reaction>
</comment>
<sequence>MSQLKVYKASAGSGKTFRLAIEYMKLALTNESSYRHILAVTFTNKATAEMKSRIIGELYHLAKGKHSVYMDVLTKELGWHPMQVERQSKLVLKRILHDYSRFSISTIDSFFQRVIKAFNRELGINAAYNVELDEKSILEEAADRMIQSVEDDPKLLEWLDAFASDKIREGKGWNLKKDILRLGNEIYNETFKSLNDNLYEKLNDRAFLKDYRGKLSKIIVLYETRIKSIGQEGLNILAMEGLSTDDFKGKGSGPAASFQKMKDFKFEPSNTVLRAATDTSGWVTATVKEPMKSQLLLVAETKLMPKLQEAVRLIETEKRKYITAKLIVNQLYTLGILVDLRKSVKELCREKGIVLISDSGHLLKDVIADSETPFVYEKTGSVYSHFMIDEFQDTSGLQWNNFRPLISNSLSEGNLGMVVGDVKQAIYRWRSGDWRLLAGKLGESFPVFGLQNEVLSSNWRSHGKVIRFNNTIFRLVPELLQQHIEGELAEAEIAGNPVGITIPEVYADSVQEVSNKEVAELGQVRVRFLESKKELADGNEKLILSELVESIKSLQDKGVKAIEMAILVRQKKEARLIADLFLEQKSLPENRNYNFDILSGESLYINNSEVISLIISILTSFLNPDDQVVKAQLNYLYYRKIVPRLKGPIAEGKGQRETEDGSPETEDRKSSFGQGARGMVQTENEDWSQLFEATLPEREAVEGRLQTWDRRPETEDGSQKPEDQNLSDQADGLDPKANPQPATRNPQPDFLDFELQTPKSELTLSDYIASKSFEELVAGKPILEIIYSICEKFDLFSLADELAYLQAFVDQISVFERNHASELTSFLNWWDENGERFTIPISDSIDAINVLTIHKSKGLEFTHVFVPFFDWSVHPHSSPEMAPLLWCQPDVEPFNEMELVPVRFKLDVGKSIFYREYFAEKFNTYIDNLNLMYVVFTRAKAGLYIWASFSGKLTTVGDLLKLAVEKQGSLGSCGLKAEESVLFEASYDPEKLVVEIGEYSVSKEKKKEEPRMKDVRLSAFEFADFRQFLNIRKRGEDFFSSENKKQSGINKGKLIHEILSLIETTGDLQRAVKRIETEGKIGSNEAEKIIIELNELLSDPEVKSWFDGTFSVVNERSILTGSNGVKRPDRIMIGNDRVIVVDYKSGEVESDNYKYQLRTYIRELKNCGFENVSGYIWYTKTNKRVVV</sequence>
<evidence type="ECO:0000259" key="16">
    <source>
        <dbReference type="PROSITE" id="PS51198"/>
    </source>
</evidence>
<feature type="compositionally biased region" description="Basic and acidic residues" evidence="15">
    <location>
        <begin position="653"/>
        <end position="670"/>
    </location>
</feature>
<dbReference type="GO" id="GO:0004527">
    <property type="term" value="F:exonuclease activity"/>
    <property type="evidence" value="ECO:0007669"/>
    <property type="project" value="UniProtKB-KW"/>
</dbReference>
<dbReference type="EMBL" id="AP018694">
    <property type="protein sequence ID" value="BBE16415.1"/>
    <property type="molecule type" value="Genomic_DNA"/>
</dbReference>
<keyword evidence="10" id="KW-0413">Isomerase</keyword>
<dbReference type="InterPro" id="IPR014016">
    <property type="entry name" value="UvrD-like_ATP-bd"/>
</dbReference>
<evidence type="ECO:0000256" key="1">
    <source>
        <dbReference type="ARBA" id="ARBA00022722"/>
    </source>
</evidence>
<protein>
    <recommendedName>
        <fullName evidence="12">DNA 3'-5' helicase</fullName>
        <ecNumber evidence="12">5.6.2.4</ecNumber>
    </recommendedName>
</protein>
<dbReference type="PROSITE" id="PS51198">
    <property type="entry name" value="UVRD_HELICASE_ATP_BIND"/>
    <property type="match status" value="1"/>
</dbReference>
<keyword evidence="4 14" id="KW-0378">Hydrolase</keyword>
<name>A0A5K7S4K9_9BACT</name>
<keyword evidence="6" id="KW-0269">Exonuclease</keyword>
<evidence type="ECO:0000256" key="3">
    <source>
        <dbReference type="ARBA" id="ARBA00022763"/>
    </source>
</evidence>
<dbReference type="SUPFAM" id="SSF52980">
    <property type="entry name" value="Restriction endonuclease-like"/>
    <property type="match status" value="1"/>
</dbReference>
<evidence type="ECO:0000256" key="14">
    <source>
        <dbReference type="PROSITE-ProRule" id="PRU00560"/>
    </source>
</evidence>
<dbReference type="GO" id="GO:0043138">
    <property type="term" value="F:3'-5' DNA helicase activity"/>
    <property type="evidence" value="ECO:0007669"/>
    <property type="project" value="UniProtKB-EC"/>
</dbReference>
<dbReference type="GO" id="GO:0005524">
    <property type="term" value="F:ATP binding"/>
    <property type="evidence" value="ECO:0007669"/>
    <property type="project" value="UniProtKB-UniRule"/>
</dbReference>
<dbReference type="Gene3D" id="3.90.320.10">
    <property type="match status" value="1"/>
</dbReference>
<evidence type="ECO:0000256" key="11">
    <source>
        <dbReference type="ARBA" id="ARBA00034617"/>
    </source>
</evidence>
<keyword evidence="3" id="KW-0227">DNA damage</keyword>
<dbReference type="InterPro" id="IPR000212">
    <property type="entry name" value="DNA_helicase_UvrD/REP"/>
</dbReference>
<keyword evidence="18" id="KW-1185">Reference proteome</keyword>
<keyword evidence="9" id="KW-0234">DNA repair</keyword>
<dbReference type="AlphaFoldDB" id="A0A5K7S4K9"/>
<dbReference type="InterPro" id="IPR022765">
    <property type="entry name" value="Dna2/Cas4_DUF83"/>
</dbReference>
<dbReference type="GO" id="GO:0003677">
    <property type="term" value="F:DNA binding"/>
    <property type="evidence" value="ECO:0007669"/>
    <property type="project" value="UniProtKB-KW"/>
</dbReference>
<evidence type="ECO:0000256" key="15">
    <source>
        <dbReference type="SAM" id="MobiDB-lite"/>
    </source>
</evidence>
<dbReference type="PANTHER" id="PTHR11070:SF67">
    <property type="entry name" value="DNA 3'-5' HELICASE"/>
    <property type="match status" value="1"/>
</dbReference>
<dbReference type="InterPro" id="IPR027417">
    <property type="entry name" value="P-loop_NTPase"/>
</dbReference>
<dbReference type="RefSeq" id="WP_318349494.1">
    <property type="nucleotide sequence ID" value="NZ_AP018694.1"/>
</dbReference>
<keyword evidence="5 14" id="KW-0347">Helicase</keyword>
<evidence type="ECO:0000256" key="6">
    <source>
        <dbReference type="ARBA" id="ARBA00022839"/>
    </source>
</evidence>
<evidence type="ECO:0000313" key="17">
    <source>
        <dbReference type="EMBL" id="BBE16415.1"/>
    </source>
</evidence>
<dbReference type="Gene3D" id="1.10.3170.10">
    <property type="entry name" value="Recbcd, chain B, domain 2"/>
    <property type="match status" value="1"/>
</dbReference>
<feature type="binding site" evidence="14">
    <location>
        <begin position="9"/>
        <end position="16"/>
    </location>
    <ligand>
        <name>ATP</name>
        <dbReference type="ChEBI" id="CHEBI:30616"/>
    </ligand>
</feature>
<evidence type="ECO:0000256" key="2">
    <source>
        <dbReference type="ARBA" id="ARBA00022741"/>
    </source>
</evidence>
<evidence type="ECO:0000256" key="9">
    <source>
        <dbReference type="ARBA" id="ARBA00023204"/>
    </source>
</evidence>
<dbReference type="Pfam" id="PF01930">
    <property type="entry name" value="Cas_Cas4"/>
    <property type="match status" value="1"/>
</dbReference>
<evidence type="ECO:0000256" key="8">
    <source>
        <dbReference type="ARBA" id="ARBA00023125"/>
    </source>
</evidence>
<evidence type="ECO:0000256" key="7">
    <source>
        <dbReference type="ARBA" id="ARBA00022840"/>
    </source>
</evidence>
<dbReference type="KEGG" id="anf:AQPE_0553"/>
<dbReference type="EC" id="5.6.2.4" evidence="12"/>
<evidence type="ECO:0000313" key="18">
    <source>
        <dbReference type="Proteomes" id="UP001193389"/>
    </source>
</evidence>
<dbReference type="GO" id="GO:0005829">
    <property type="term" value="C:cytosol"/>
    <property type="evidence" value="ECO:0007669"/>
    <property type="project" value="TreeGrafter"/>
</dbReference>
<feature type="compositionally biased region" description="Basic and acidic residues" evidence="15">
    <location>
        <begin position="703"/>
        <end position="723"/>
    </location>
</feature>
<feature type="region of interest" description="Disordered" evidence="15">
    <location>
        <begin position="703"/>
        <end position="751"/>
    </location>
</feature>
<keyword evidence="1" id="KW-0540">Nuclease</keyword>
<reference evidence="17" key="1">
    <citation type="journal article" date="2020" name="Int. J. Syst. Evol. Microbiol.">
        <title>Aquipluma nitroreducens gen. nov. sp. nov., a novel facultatively anaerobic bacterium isolated from a freshwater lake.</title>
        <authorList>
            <person name="Watanabe M."/>
            <person name="Kojima H."/>
            <person name="Fukui M."/>
        </authorList>
    </citation>
    <scope>NUCLEOTIDE SEQUENCE</scope>
    <source>
        <strain evidence="17">MeG22</strain>
    </source>
</reference>
<keyword evidence="8" id="KW-0238">DNA-binding</keyword>
<keyword evidence="7 14" id="KW-0067">ATP-binding</keyword>
<evidence type="ECO:0000256" key="12">
    <source>
        <dbReference type="ARBA" id="ARBA00034808"/>
    </source>
</evidence>
<comment type="catalytic activity">
    <reaction evidence="11">
        <text>Couples ATP hydrolysis with the unwinding of duplex DNA by translocating in the 3'-5' direction.</text>
        <dbReference type="EC" id="5.6.2.4"/>
    </reaction>
</comment>
<dbReference type="GO" id="GO:0000725">
    <property type="term" value="P:recombinational repair"/>
    <property type="evidence" value="ECO:0007669"/>
    <property type="project" value="TreeGrafter"/>
</dbReference>
<dbReference type="InterPro" id="IPR011335">
    <property type="entry name" value="Restrct_endonuc-II-like"/>
</dbReference>
<evidence type="ECO:0000256" key="10">
    <source>
        <dbReference type="ARBA" id="ARBA00023235"/>
    </source>
</evidence>
<feature type="domain" description="UvrD-like helicase ATP-binding" evidence="16">
    <location>
        <begin position="1"/>
        <end position="462"/>
    </location>
</feature>